<accession>A0A0D5YPR0</accession>
<dbReference type="AlphaFoldDB" id="A0A0D5YPR0"/>
<dbReference type="Proteomes" id="UP000032726">
    <property type="component" value="Chromosome"/>
</dbReference>
<dbReference type="OrthoDB" id="1177977at2"/>
<organism evidence="1 2">
    <name type="scientific">Flagellimonas lutaonensis</name>
    <dbReference type="NCBI Taxonomy" id="516051"/>
    <lineage>
        <taxon>Bacteria</taxon>
        <taxon>Pseudomonadati</taxon>
        <taxon>Bacteroidota</taxon>
        <taxon>Flavobacteriia</taxon>
        <taxon>Flavobacteriales</taxon>
        <taxon>Flavobacteriaceae</taxon>
        <taxon>Flagellimonas</taxon>
    </lineage>
</organism>
<protein>
    <submittedName>
        <fullName evidence="1">Uncharacterized protein</fullName>
    </submittedName>
</protein>
<reference evidence="1 2" key="1">
    <citation type="submission" date="2015-03" db="EMBL/GenBank/DDBJ databases">
        <title>Complete genome sequence of Muricauda lutaonensis CC-HSB-11T, isolated from a coastal hot spring.</title>
        <authorList>
            <person name="Kim K.M."/>
        </authorList>
    </citation>
    <scope>NUCLEOTIDE SEQUENCE [LARGE SCALE GENOMIC DNA]</scope>
    <source>
        <strain evidence="1 2">CC-HSB-11</strain>
    </source>
</reference>
<dbReference type="RefSeq" id="WP_157517951.1">
    <property type="nucleotide sequence ID" value="NZ_CP011071.1"/>
</dbReference>
<keyword evidence="2" id="KW-1185">Reference proteome</keyword>
<dbReference type="EMBL" id="CP011071">
    <property type="protein sequence ID" value="AKA34212.1"/>
    <property type="molecule type" value="Genomic_DNA"/>
</dbReference>
<evidence type="ECO:0000313" key="2">
    <source>
        <dbReference type="Proteomes" id="UP000032726"/>
    </source>
</evidence>
<evidence type="ECO:0000313" key="1">
    <source>
        <dbReference type="EMBL" id="AKA34212.1"/>
    </source>
</evidence>
<dbReference type="HOGENOM" id="CLU_2001304_0_0_10"/>
<gene>
    <name evidence="1" type="ORF">VC82_537</name>
</gene>
<dbReference type="KEGG" id="mlt:VC82_537"/>
<name>A0A0D5YPR0_9FLAO</name>
<proteinExistence type="predicted"/>
<sequence length="124" mass="14358">MNEALLLTKKTVEFRNSYPELIAQWEMQIGHGNCHPDLHFCLTLVDDFPYLNAYLRSIDYLFGFTINAYIIHSNWQRDFIESGYSGNSALELANHEIQLTYNALNESEAIVKDPKAKIYRNILA</sequence>